<reference evidence="6" key="1">
    <citation type="submission" date="2008-06" db="EMBL/GenBank/DDBJ databases">
        <title>Complete sequence of Chlorobaculum parvum NCIB 8327.</title>
        <authorList>
            <consortium name="US DOE Joint Genome Institute"/>
            <person name="Lucas S."/>
            <person name="Copeland A."/>
            <person name="Lapidus A."/>
            <person name="Glavina del Rio T."/>
            <person name="Dalin E."/>
            <person name="Tice H."/>
            <person name="Bruce D."/>
            <person name="Goodwin L."/>
            <person name="Pitluck S."/>
            <person name="Schmutz J."/>
            <person name="Larimer F."/>
            <person name="Land M."/>
            <person name="Hauser L."/>
            <person name="Kyrpides N."/>
            <person name="Mikhailova N."/>
            <person name="Zhao F."/>
            <person name="Li T."/>
            <person name="Liu Z."/>
            <person name="Overmann J."/>
            <person name="Bryant D.A."/>
            <person name="Richardson P."/>
        </authorList>
    </citation>
    <scope>NUCLEOTIDE SEQUENCE [LARGE SCALE GENOMIC DNA]</scope>
    <source>
        <strain evidence="6">NCIB 8327</strain>
    </source>
</reference>
<dbReference type="InterPro" id="IPR001451">
    <property type="entry name" value="Hexapep"/>
</dbReference>
<keyword evidence="7" id="KW-1185">Reference proteome</keyword>
<feature type="domain" description="Tetrahydrodipicolinate-N-succinyltransferase chain A" evidence="5">
    <location>
        <begin position="22"/>
        <end position="72"/>
    </location>
</feature>
<dbReference type="InterPro" id="IPR018357">
    <property type="entry name" value="Hexapep_transf_CS"/>
</dbReference>
<dbReference type="NCBIfam" id="NF008808">
    <property type="entry name" value="PRK11830.1"/>
    <property type="match status" value="1"/>
</dbReference>
<dbReference type="EC" id="2.3.1.117" evidence="6"/>
<keyword evidence="4 6" id="KW-0012">Acyltransferase</keyword>
<dbReference type="HOGENOM" id="CLU_050859_0_1_10"/>
<evidence type="ECO:0000259" key="5">
    <source>
        <dbReference type="Pfam" id="PF14805"/>
    </source>
</evidence>
<evidence type="ECO:0000256" key="1">
    <source>
        <dbReference type="ARBA" id="ARBA00007274"/>
    </source>
</evidence>
<dbReference type="InterPro" id="IPR023180">
    <property type="entry name" value="THP_succinylTrfase_dom1"/>
</dbReference>
<evidence type="ECO:0000256" key="4">
    <source>
        <dbReference type="ARBA" id="ARBA00023315"/>
    </source>
</evidence>
<protein>
    <submittedName>
        <fullName evidence="6">2,3,4,5-tetrahydropyridine-2,6-dicarboxylate N-succinyltransferase</fullName>
        <ecNumber evidence="6">2.3.1.117</ecNumber>
    </submittedName>
</protein>
<dbReference type="Gene3D" id="2.160.10.10">
    <property type="entry name" value="Hexapeptide repeat proteins"/>
    <property type="match status" value="1"/>
</dbReference>
<evidence type="ECO:0000256" key="2">
    <source>
        <dbReference type="ARBA" id="ARBA00022679"/>
    </source>
</evidence>
<accession>B3QQY2</accession>
<evidence type="ECO:0000313" key="6">
    <source>
        <dbReference type="EMBL" id="ACF10447.1"/>
    </source>
</evidence>
<dbReference type="InterPro" id="IPR011004">
    <property type="entry name" value="Trimer_LpxA-like_sf"/>
</dbReference>
<evidence type="ECO:0000256" key="3">
    <source>
        <dbReference type="ARBA" id="ARBA00022737"/>
    </source>
</evidence>
<dbReference type="EMBL" id="CP001099">
    <property type="protein sequence ID" value="ACF10447.1"/>
    <property type="molecule type" value="Genomic_DNA"/>
</dbReference>
<dbReference type="Proteomes" id="UP000008811">
    <property type="component" value="Chromosome"/>
</dbReference>
<keyword evidence="2 6" id="KW-0808">Transferase</keyword>
<dbReference type="InterPro" id="IPR037133">
    <property type="entry name" value="THP_succinylTrfase_N_sf"/>
</dbReference>
<dbReference type="eggNOG" id="COG2171">
    <property type="taxonomic scope" value="Bacteria"/>
</dbReference>
<dbReference type="GO" id="GO:0008666">
    <property type="term" value="F:2,3,4,5-tetrahydropyridine-2,6-dicarboxylate N-succinyltransferase activity"/>
    <property type="evidence" value="ECO:0007669"/>
    <property type="project" value="UniProtKB-EC"/>
</dbReference>
<dbReference type="Pfam" id="PF14602">
    <property type="entry name" value="Hexapep_2"/>
    <property type="match status" value="1"/>
</dbReference>
<dbReference type="KEGG" id="cpc:Cpar_0018"/>
<dbReference type="Gene3D" id="1.10.166.10">
    <property type="entry name" value="Tetrahydrodipicolinate-N-succinyltransferase, N-terminal domain"/>
    <property type="match status" value="1"/>
</dbReference>
<dbReference type="SUPFAM" id="SSF51161">
    <property type="entry name" value="Trimeric LpxA-like enzymes"/>
    <property type="match status" value="1"/>
</dbReference>
<comment type="similarity">
    <text evidence="1">Belongs to the transferase hexapeptide repeat family.</text>
</comment>
<dbReference type="STRING" id="517417.Cpar_0018"/>
<dbReference type="Pfam" id="PF14805">
    <property type="entry name" value="THDPS_N_2"/>
    <property type="match status" value="1"/>
</dbReference>
<organism evidence="6 7">
    <name type="scientific">Chlorobaculum parvum (strain DSM 263 / NCIMB 8327)</name>
    <name type="common">Chlorobium vibrioforme subsp. thiosulfatophilum</name>
    <dbReference type="NCBI Taxonomy" id="517417"/>
    <lineage>
        <taxon>Bacteria</taxon>
        <taxon>Pseudomonadati</taxon>
        <taxon>Chlorobiota</taxon>
        <taxon>Chlorobiia</taxon>
        <taxon>Chlorobiales</taxon>
        <taxon>Chlorobiaceae</taxon>
        <taxon>Chlorobaculum</taxon>
    </lineage>
</organism>
<dbReference type="RefSeq" id="WP_012501282.1">
    <property type="nucleotide sequence ID" value="NC_011027.1"/>
</dbReference>
<evidence type="ECO:0000313" key="7">
    <source>
        <dbReference type="Proteomes" id="UP000008811"/>
    </source>
</evidence>
<dbReference type="PROSITE" id="PS00101">
    <property type="entry name" value="HEXAPEP_TRANSFERASES"/>
    <property type="match status" value="1"/>
</dbReference>
<keyword evidence="3" id="KW-0677">Repeat</keyword>
<dbReference type="OrthoDB" id="9775362at2"/>
<proteinExistence type="inferred from homology"/>
<dbReference type="AlphaFoldDB" id="B3QQY2"/>
<gene>
    <name evidence="6" type="ordered locus">Cpar_0018</name>
</gene>
<dbReference type="CDD" id="cd03350">
    <property type="entry name" value="LbH_THP_succinylT"/>
    <property type="match status" value="1"/>
</dbReference>
<sequence>MEQYQEIRNQIATYSSLSVDQLKADPESRAVFAKFKKLLNDGRIRAAEPDASSANGWTVNQWVKQGILVGMKLGVLIESHVDLAGLGSISFIDKDTYPLREFTVADGVRIVPGGSSVRDGAYLAPSVVMMPPAYVNVGGYVDEGSMIDSHALVGSCAQIGKKVHLSAAVQIGGVLEPIGAMPVIVEDEVMVGGNCGIYEGTIVKKRAVIGTGVILNGSTPVYDLVNGTVLRKSADGPLVIPEGAVVVAGSRQVKGEFAAEHGLSIYTPLIVKYRDERTDSATALESALR</sequence>
<name>B3QQY2_CHLP8</name>